<dbReference type="EMBL" id="CAJGYM010000026">
    <property type="protein sequence ID" value="CAD6192216.1"/>
    <property type="molecule type" value="Genomic_DNA"/>
</dbReference>
<feature type="compositionally biased region" description="Basic and acidic residues" evidence="1">
    <location>
        <begin position="19"/>
        <end position="31"/>
    </location>
</feature>
<sequence length="171" mass="19745">MSDNDRELVLVEKRWTRASEHNKQSNKDDRRLFKRPLKGSADSCSEREDFPDQTIINELVGRKVRRRKREEVFDFGGIGLESKWRNRGDPPMSMLFRGEAVCVCVYNSLRSYIQKTATVRPRDSRTAAVYTVVAESPLHVISSDVLESCAEAFKFSEDPKSSKKKTVDFFF</sequence>
<gene>
    <name evidence="2" type="ORF">CAUJ_LOCUS8135</name>
</gene>
<name>A0A8S1H6T6_9PELO</name>
<evidence type="ECO:0000256" key="1">
    <source>
        <dbReference type="SAM" id="MobiDB-lite"/>
    </source>
</evidence>
<evidence type="ECO:0000313" key="2">
    <source>
        <dbReference type="EMBL" id="CAD6192216.1"/>
    </source>
</evidence>
<accession>A0A8S1H6T6</accession>
<proteinExistence type="predicted"/>
<organism evidence="2 3">
    <name type="scientific">Caenorhabditis auriculariae</name>
    <dbReference type="NCBI Taxonomy" id="2777116"/>
    <lineage>
        <taxon>Eukaryota</taxon>
        <taxon>Metazoa</taxon>
        <taxon>Ecdysozoa</taxon>
        <taxon>Nematoda</taxon>
        <taxon>Chromadorea</taxon>
        <taxon>Rhabditida</taxon>
        <taxon>Rhabditina</taxon>
        <taxon>Rhabditomorpha</taxon>
        <taxon>Rhabditoidea</taxon>
        <taxon>Rhabditidae</taxon>
        <taxon>Peloderinae</taxon>
        <taxon>Caenorhabditis</taxon>
    </lineage>
</organism>
<feature type="region of interest" description="Disordered" evidence="1">
    <location>
        <begin position="19"/>
        <end position="47"/>
    </location>
</feature>
<reference evidence="2" key="1">
    <citation type="submission" date="2020-10" db="EMBL/GenBank/DDBJ databases">
        <authorList>
            <person name="Kikuchi T."/>
        </authorList>
    </citation>
    <scope>NUCLEOTIDE SEQUENCE</scope>
    <source>
        <strain evidence="2">NKZ352</strain>
    </source>
</reference>
<keyword evidence="3" id="KW-1185">Reference proteome</keyword>
<dbReference type="AlphaFoldDB" id="A0A8S1H6T6"/>
<evidence type="ECO:0000313" key="3">
    <source>
        <dbReference type="Proteomes" id="UP000835052"/>
    </source>
</evidence>
<comment type="caution">
    <text evidence="2">The sequence shown here is derived from an EMBL/GenBank/DDBJ whole genome shotgun (WGS) entry which is preliminary data.</text>
</comment>
<dbReference type="Proteomes" id="UP000835052">
    <property type="component" value="Unassembled WGS sequence"/>
</dbReference>
<protein>
    <submittedName>
        <fullName evidence="2">Uncharacterized protein</fullName>
    </submittedName>
</protein>